<dbReference type="Pfam" id="PF05166">
    <property type="entry name" value="YcgL"/>
    <property type="match status" value="1"/>
</dbReference>
<evidence type="ECO:0000313" key="3">
    <source>
        <dbReference type="EMBL" id="MFC4699764.1"/>
    </source>
</evidence>
<dbReference type="Gene3D" id="3.10.510.20">
    <property type="entry name" value="YcgL domain"/>
    <property type="match status" value="1"/>
</dbReference>
<dbReference type="PANTHER" id="PTHR38109:SF1">
    <property type="entry name" value="PROTEIN YCGL"/>
    <property type="match status" value="1"/>
</dbReference>
<dbReference type="Proteomes" id="UP001595897">
    <property type="component" value="Unassembled WGS sequence"/>
</dbReference>
<dbReference type="PROSITE" id="PS51648">
    <property type="entry name" value="YCGL"/>
    <property type="match status" value="1"/>
</dbReference>
<name>A0ABV9LUR4_9ALTE</name>
<evidence type="ECO:0000259" key="2">
    <source>
        <dbReference type="PROSITE" id="PS51648"/>
    </source>
</evidence>
<dbReference type="HAMAP" id="MF_01866">
    <property type="entry name" value="UPF0745"/>
    <property type="match status" value="1"/>
</dbReference>
<dbReference type="InterPro" id="IPR027354">
    <property type="entry name" value="YcgL_dom"/>
</dbReference>
<dbReference type="EMBL" id="JBHSGU010000002">
    <property type="protein sequence ID" value="MFC4699764.1"/>
    <property type="molecule type" value="Genomic_DNA"/>
</dbReference>
<accession>A0ABV9LUR4</accession>
<comment type="caution">
    <text evidence="3">The sequence shown here is derived from an EMBL/GenBank/DDBJ whole genome shotgun (WGS) entry which is preliminary data.</text>
</comment>
<organism evidence="3 4">
    <name type="scientific">Glaciecola siphonariae</name>
    <dbReference type="NCBI Taxonomy" id="521012"/>
    <lineage>
        <taxon>Bacteria</taxon>
        <taxon>Pseudomonadati</taxon>
        <taxon>Pseudomonadota</taxon>
        <taxon>Gammaproteobacteria</taxon>
        <taxon>Alteromonadales</taxon>
        <taxon>Alteromonadaceae</taxon>
        <taxon>Glaciecola</taxon>
    </lineage>
</organism>
<dbReference type="RefSeq" id="WP_382406594.1">
    <property type="nucleotide sequence ID" value="NZ_JBHSGU010000002.1"/>
</dbReference>
<gene>
    <name evidence="3" type="ORF">ACFO4O_06300</name>
</gene>
<feature type="domain" description="YcgL" evidence="2">
    <location>
        <begin position="2"/>
        <end position="86"/>
    </location>
</feature>
<proteinExistence type="inferred from homology"/>
<dbReference type="SUPFAM" id="SSF160191">
    <property type="entry name" value="YcgL-like"/>
    <property type="match status" value="1"/>
</dbReference>
<dbReference type="PANTHER" id="PTHR38109">
    <property type="entry name" value="PROTEIN YCGL"/>
    <property type="match status" value="1"/>
</dbReference>
<protein>
    <recommendedName>
        <fullName evidence="1">YcgL domain-containing protein ACFO4O_06300</fullName>
    </recommendedName>
</protein>
<reference evidence="4" key="1">
    <citation type="journal article" date="2019" name="Int. J. Syst. Evol. Microbiol.">
        <title>The Global Catalogue of Microorganisms (GCM) 10K type strain sequencing project: providing services to taxonomists for standard genome sequencing and annotation.</title>
        <authorList>
            <consortium name="The Broad Institute Genomics Platform"/>
            <consortium name="The Broad Institute Genome Sequencing Center for Infectious Disease"/>
            <person name="Wu L."/>
            <person name="Ma J."/>
        </authorList>
    </citation>
    <scope>NUCLEOTIDE SEQUENCE [LARGE SCALE GENOMIC DNA]</scope>
    <source>
        <strain evidence="4">KACC 12507</strain>
    </source>
</reference>
<keyword evidence="4" id="KW-1185">Reference proteome</keyword>
<sequence>MKLCAVYKSSKKADTYLYVQDKGDYSKVPNALLNAFGTPVFVMLLPIAKRITIAQLPRDKFVSTLERDGFYLQMPPKVESLLAAHREQQGLDGKLQRD</sequence>
<evidence type="ECO:0000256" key="1">
    <source>
        <dbReference type="HAMAP-Rule" id="MF_01866"/>
    </source>
</evidence>
<dbReference type="InterPro" id="IPR038068">
    <property type="entry name" value="YcgL-like_sf"/>
</dbReference>
<evidence type="ECO:0000313" key="4">
    <source>
        <dbReference type="Proteomes" id="UP001595897"/>
    </source>
</evidence>